<gene>
    <name evidence="1" type="ORF">HPLM_LOCUS1388</name>
</gene>
<protein>
    <submittedName>
        <fullName evidence="3">Flagellar motor switch protein FliM</fullName>
    </submittedName>
</protein>
<dbReference type="EMBL" id="UZAF01001798">
    <property type="protein sequence ID" value="VDO09275.1"/>
    <property type="molecule type" value="Genomic_DNA"/>
</dbReference>
<evidence type="ECO:0000313" key="2">
    <source>
        <dbReference type="Proteomes" id="UP000268014"/>
    </source>
</evidence>
<dbReference type="OrthoDB" id="5873914at2759"/>
<accession>A0A0N4VVS0</accession>
<organism evidence="3">
    <name type="scientific">Haemonchus placei</name>
    <name type="common">Barber's pole worm</name>
    <dbReference type="NCBI Taxonomy" id="6290"/>
    <lineage>
        <taxon>Eukaryota</taxon>
        <taxon>Metazoa</taxon>
        <taxon>Ecdysozoa</taxon>
        <taxon>Nematoda</taxon>
        <taxon>Chromadorea</taxon>
        <taxon>Rhabditida</taxon>
        <taxon>Rhabditina</taxon>
        <taxon>Rhabditomorpha</taxon>
        <taxon>Strongyloidea</taxon>
        <taxon>Trichostrongylidae</taxon>
        <taxon>Haemonchus</taxon>
    </lineage>
</organism>
<sequence length="85" mass="9365">MTTAYDFPDLNISPILGESEYDDAAIEEGIQESQEDVPIQDMLKEMSISGSRPSRNAFSSDITDVESCTGCHYLMLFAISFSLCS</sequence>
<evidence type="ECO:0000313" key="1">
    <source>
        <dbReference type="EMBL" id="VDO09275.1"/>
    </source>
</evidence>
<dbReference type="AlphaFoldDB" id="A0A0N4VVS0"/>
<reference evidence="3" key="1">
    <citation type="submission" date="2017-02" db="UniProtKB">
        <authorList>
            <consortium name="WormBaseParasite"/>
        </authorList>
    </citation>
    <scope>IDENTIFICATION</scope>
</reference>
<name>A0A0N4VVS0_HAEPC</name>
<proteinExistence type="predicted"/>
<evidence type="ECO:0000313" key="3">
    <source>
        <dbReference type="WBParaSite" id="HPLM_0000139001-mRNA-1"/>
    </source>
</evidence>
<dbReference type="Proteomes" id="UP000268014">
    <property type="component" value="Unassembled WGS sequence"/>
</dbReference>
<reference evidence="1 2" key="2">
    <citation type="submission" date="2018-11" db="EMBL/GenBank/DDBJ databases">
        <authorList>
            <consortium name="Pathogen Informatics"/>
        </authorList>
    </citation>
    <scope>NUCLEOTIDE SEQUENCE [LARGE SCALE GENOMIC DNA]</scope>
    <source>
        <strain evidence="1 2">MHpl1</strain>
    </source>
</reference>
<dbReference type="WBParaSite" id="HPLM_0000139001-mRNA-1">
    <property type="protein sequence ID" value="HPLM_0000139001-mRNA-1"/>
    <property type="gene ID" value="HPLM_0000139001"/>
</dbReference>
<keyword evidence="2" id="KW-1185">Reference proteome</keyword>